<dbReference type="Proteomes" id="UP000612956">
    <property type="component" value="Unassembled WGS sequence"/>
</dbReference>
<dbReference type="InterPro" id="IPR006426">
    <property type="entry name" value="Asn_synth_AEB"/>
</dbReference>
<evidence type="ECO:0000256" key="2">
    <source>
        <dbReference type="ARBA" id="ARBA00005752"/>
    </source>
</evidence>
<feature type="site" description="Important for beta-aspartyl-AMP intermediate formation" evidence="11">
    <location>
        <position position="381"/>
    </location>
</feature>
<accession>A0A917V3Z6</accession>
<dbReference type="SUPFAM" id="SSF56235">
    <property type="entry name" value="N-terminal nucleophile aminohydrolases (Ntn hydrolases)"/>
    <property type="match status" value="1"/>
</dbReference>
<dbReference type="NCBIfam" id="TIGR01536">
    <property type="entry name" value="asn_synth_AEB"/>
    <property type="match status" value="1"/>
</dbReference>
<reference evidence="13" key="1">
    <citation type="journal article" date="2014" name="Int. J. Syst. Evol. Microbiol.">
        <title>Complete genome sequence of Corynebacterium casei LMG S-19264T (=DSM 44701T), isolated from a smear-ripened cheese.</title>
        <authorList>
            <consortium name="US DOE Joint Genome Institute (JGI-PGF)"/>
            <person name="Walter F."/>
            <person name="Albersmeier A."/>
            <person name="Kalinowski J."/>
            <person name="Ruckert C."/>
        </authorList>
    </citation>
    <scope>NUCLEOTIDE SEQUENCE</scope>
    <source>
        <strain evidence="13">CGMCC 4.7278</strain>
    </source>
</reference>
<dbReference type="CDD" id="cd01991">
    <property type="entry name" value="Asn_synthase_B_C"/>
    <property type="match status" value="1"/>
</dbReference>
<dbReference type="Gene3D" id="3.60.20.10">
    <property type="entry name" value="Glutamine Phosphoribosylpyrophosphate, subunit 1, domain 1"/>
    <property type="match status" value="1"/>
</dbReference>
<dbReference type="PANTHER" id="PTHR43284">
    <property type="entry name" value="ASPARAGINE SYNTHETASE (GLUTAMINE-HYDROLYZING)"/>
    <property type="match status" value="1"/>
</dbReference>
<evidence type="ECO:0000256" key="4">
    <source>
        <dbReference type="ARBA" id="ARBA00022741"/>
    </source>
</evidence>
<keyword evidence="6 9" id="KW-0061">Asparagine biosynthesis</keyword>
<evidence type="ECO:0000256" key="5">
    <source>
        <dbReference type="ARBA" id="ARBA00022840"/>
    </source>
</evidence>
<comment type="similarity">
    <text evidence="2">Belongs to the asparagine synthetase family.</text>
</comment>
<dbReference type="Gene3D" id="3.40.50.620">
    <property type="entry name" value="HUPs"/>
    <property type="match status" value="1"/>
</dbReference>
<evidence type="ECO:0000256" key="8">
    <source>
        <dbReference type="ARBA" id="ARBA00048741"/>
    </source>
</evidence>
<dbReference type="InterPro" id="IPR001962">
    <property type="entry name" value="Asn_synthase"/>
</dbReference>
<dbReference type="PROSITE" id="PS51278">
    <property type="entry name" value="GATASE_TYPE_2"/>
    <property type="match status" value="1"/>
</dbReference>
<organism evidence="13 14">
    <name type="scientific">Nocardia camponoti</name>
    <dbReference type="NCBI Taxonomy" id="1616106"/>
    <lineage>
        <taxon>Bacteria</taxon>
        <taxon>Bacillati</taxon>
        <taxon>Actinomycetota</taxon>
        <taxon>Actinomycetes</taxon>
        <taxon>Mycobacteriales</taxon>
        <taxon>Nocardiaceae</taxon>
        <taxon>Nocardia</taxon>
    </lineage>
</organism>
<dbReference type="InterPro" id="IPR033738">
    <property type="entry name" value="AsnB_N"/>
</dbReference>
<dbReference type="EMBL" id="BMMW01000001">
    <property type="protein sequence ID" value="GGK34328.1"/>
    <property type="molecule type" value="Genomic_DNA"/>
</dbReference>
<evidence type="ECO:0000256" key="9">
    <source>
        <dbReference type="PIRSR" id="PIRSR001589-1"/>
    </source>
</evidence>
<feature type="binding site" evidence="10">
    <location>
        <position position="293"/>
    </location>
    <ligand>
        <name>ATP</name>
        <dbReference type="ChEBI" id="CHEBI:30616"/>
    </ligand>
</feature>
<comment type="catalytic activity">
    <reaction evidence="8">
        <text>L-aspartate + L-glutamine + ATP + H2O = L-asparagine + L-glutamate + AMP + diphosphate + H(+)</text>
        <dbReference type="Rhea" id="RHEA:12228"/>
        <dbReference type="ChEBI" id="CHEBI:15377"/>
        <dbReference type="ChEBI" id="CHEBI:15378"/>
        <dbReference type="ChEBI" id="CHEBI:29985"/>
        <dbReference type="ChEBI" id="CHEBI:29991"/>
        <dbReference type="ChEBI" id="CHEBI:30616"/>
        <dbReference type="ChEBI" id="CHEBI:33019"/>
        <dbReference type="ChEBI" id="CHEBI:58048"/>
        <dbReference type="ChEBI" id="CHEBI:58359"/>
        <dbReference type="ChEBI" id="CHEBI:456215"/>
        <dbReference type="EC" id="6.3.5.4"/>
    </reaction>
</comment>
<evidence type="ECO:0000256" key="3">
    <source>
        <dbReference type="ARBA" id="ARBA00012737"/>
    </source>
</evidence>
<dbReference type="SUPFAM" id="SSF52402">
    <property type="entry name" value="Adenine nucleotide alpha hydrolases-like"/>
    <property type="match status" value="1"/>
</dbReference>
<proteinExistence type="inferred from homology"/>
<evidence type="ECO:0000259" key="12">
    <source>
        <dbReference type="PROSITE" id="PS51278"/>
    </source>
</evidence>
<dbReference type="InterPro" id="IPR051786">
    <property type="entry name" value="ASN_synthetase/amidase"/>
</dbReference>
<dbReference type="PANTHER" id="PTHR43284:SF1">
    <property type="entry name" value="ASPARAGINE SYNTHETASE"/>
    <property type="match status" value="1"/>
</dbReference>
<dbReference type="GO" id="GO:0005524">
    <property type="term" value="F:ATP binding"/>
    <property type="evidence" value="ECO:0007669"/>
    <property type="project" value="UniProtKB-KW"/>
</dbReference>
<dbReference type="PIRSF" id="PIRSF001589">
    <property type="entry name" value="Asn_synthetase_glu-h"/>
    <property type="match status" value="1"/>
</dbReference>
<protein>
    <recommendedName>
        <fullName evidence="3">asparagine synthase (glutamine-hydrolyzing)</fullName>
        <ecNumber evidence="3">6.3.5.4</ecNumber>
    </recommendedName>
</protein>
<feature type="domain" description="Glutamine amidotransferase type-2" evidence="12">
    <location>
        <begin position="4"/>
        <end position="216"/>
    </location>
</feature>
<dbReference type="InterPro" id="IPR017932">
    <property type="entry name" value="GATase_2_dom"/>
</dbReference>
<comment type="caution">
    <text evidence="13">The sequence shown here is derived from an EMBL/GenBank/DDBJ whole genome shotgun (WGS) entry which is preliminary data.</text>
</comment>
<dbReference type="GO" id="GO:0006529">
    <property type="term" value="P:asparagine biosynthetic process"/>
    <property type="evidence" value="ECO:0007669"/>
    <property type="project" value="UniProtKB-KW"/>
</dbReference>
<dbReference type="GO" id="GO:0005829">
    <property type="term" value="C:cytosol"/>
    <property type="evidence" value="ECO:0007669"/>
    <property type="project" value="TreeGrafter"/>
</dbReference>
<keyword evidence="14" id="KW-1185">Reference proteome</keyword>
<reference evidence="13" key="2">
    <citation type="submission" date="2020-09" db="EMBL/GenBank/DDBJ databases">
        <authorList>
            <person name="Sun Q."/>
            <person name="Zhou Y."/>
        </authorList>
    </citation>
    <scope>NUCLEOTIDE SEQUENCE</scope>
    <source>
        <strain evidence="13">CGMCC 4.7278</strain>
    </source>
</reference>
<evidence type="ECO:0000313" key="14">
    <source>
        <dbReference type="Proteomes" id="UP000612956"/>
    </source>
</evidence>
<dbReference type="InterPro" id="IPR029055">
    <property type="entry name" value="Ntn_hydrolases_N"/>
</dbReference>
<keyword evidence="7 9" id="KW-0315">Glutamine amidotransferase</keyword>
<comment type="pathway">
    <text evidence="1">Amino-acid biosynthesis; L-asparagine biosynthesis; L-asparagine from L-aspartate (L-Gln route): step 1/1.</text>
</comment>
<evidence type="ECO:0000256" key="1">
    <source>
        <dbReference type="ARBA" id="ARBA00005187"/>
    </source>
</evidence>
<feature type="binding site" evidence="10">
    <location>
        <position position="104"/>
    </location>
    <ligand>
        <name>L-glutamine</name>
        <dbReference type="ChEBI" id="CHEBI:58359"/>
    </ligand>
</feature>
<dbReference type="AlphaFoldDB" id="A0A917V3Z6"/>
<gene>
    <name evidence="13" type="primary">asnB</name>
    <name evidence="13" type="ORF">GCM10011591_02570</name>
</gene>
<keyword evidence="5 10" id="KW-0067">ATP-binding</keyword>
<evidence type="ECO:0000256" key="6">
    <source>
        <dbReference type="ARBA" id="ARBA00022888"/>
    </source>
</evidence>
<dbReference type="InterPro" id="IPR014729">
    <property type="entry name" value="Rossmann-like_a/b/a_fold"/>
</dbReference>
<evidence type="ECO:0000256" key="7">
    <source>
        <dbReference type="ARBA" id="ARBA00022962"/>
    </source>
</evidence>
<evidence type="ECO:0000313" key="13">
    <source>
        <dbReference type="EMBL" id="GGK34328.1"/>
    </source>
</evidence>
<sequence length="621" mass="69617">MKMCGITGWVSFSDDLGTLGNEISAMTNTLDCRGPDGSGTYVDKHVVLGHSRLAIIDLDGGAQPMSAEVTGGRVTLVYSGEVYNFQELRAELALLGHKFVSRSDTEVVLRGYIEWGAKVADRLNGMYGFAIWDSRDSKLLMIRDRAGVKPFYYYPTSDGVVFGSEPKAIFANPRASRKLTVDSFRELFSYIKSPGHAIWDGMLEVEPGTIVTVDVSGIRTARYWSLETTEHQDDLKTTVATVRELLHDIIVRQQVSDVPTCTLLSGGLDSSTITSIAAFHLASAGEKVRSFSVDFVGLTENFVADELRGTPDTPFAHDVVRKWGTEHQDIVLSSAAMTAPSVRHAAIAARDFPSLLGDLDLSLYLFFQELRKHATVTLTGESADELFGGYRQFFDPAARQGTTFPWLSNGHQFFGRGNADLRNQSLLARSFEQSLDLPSYIQDSYSDAVRRIDRLPAESDFEWQMRKINYLHLTRFVRIWLDRKDRISMAHGLEVRVPFSDHRLVEYVYNTPWAMKTFDGKEKSLLRAAASDILPQSVIERTKVPYPSTQDPRYAQALRTQCQELLLNPNHQVFDVVDADLLRVSAKSDDVQIDQASRRELERVLDLAVWFDTHKPTLSFG</sequence>
<dbReference type="Pfam" id="PF00733">
    <property type="entry name" value="Asn_synthase"/>
    <property type="match status" value="1"/>
</dbReference>
<keyword evidence="9" id="KW-0028">Amino-acid biosynthesis</keyword>
<keyword evidence="4 10" id="KW-0547">Nucleotide-binding</keyword>
<feature type="binding site" evidence="10">
    <location>
        <position position="263"/>
    </location>
    <ligand>
        <name>ATP</name>
        <dbReference type="ChEBI" id="CHEBI:30616"/>
    </ligand>
</feature>
<evidence type="ECO:0000256" key="10">
    <source>
        <dbReference type="PIRSR" id="PIRSR001589-2"/>
    </source>
</evidence>
<dbReference type="CDD" id="cd00712">
    <property type="entry name" value="AsnB"/>
    <property type="match status" value="1"/>
</dbReference>
<name>A0A917V3Z6_9NOCA</name>
<feature type="active site" description="For GATase activity" evidence="9">
    <location>
        <position position="4"/>
    </location>
</feature>
<dbReference type="Pfam" id="PF13537">
    <property type="entry name" value="GATase_7"/>
    <property type="match status" value="1"/>
</dbReference>
<dbReference type="GO" id="GO:0004066">
    <property type="term" value="F:asparagine synthase (glutamine-hydrolyzing) activity"/>
    <property type="evidence" value="ECO:0007669"/>
    <property type="project" value="UniProtKB-EC"/>
</dbReference>
<evidence type="ECO:0000256" key="11">
    <source>
        <dbReference type="PIRSR" id="PIRSR001589-3"/>
    </source>
</evidence>
<dbReference type="EC" id="6.3.5.4" evidence="3"/>